<evidence type="ECO:0000256" key="1">
    <source>
        <dbReference type="ARBA" id="ARBA00023002"/>
    </source>
</evidence>
<dbReference type="InterPro" id="IPR006140">
    <property type="entry name" value="D-isomer_DH_NAD-bd"/>
</dbReference>
<dbReference type="SUPFAM" id="SSF51735">
    <property type="entry name" value="NAD(P)-binding Rossmann-fold domains"/>
    <property type="match status" value="1"/>
</dbReference>
<dbReference type="Proteomes" id="UP000294881">
    <property type="component" value="Unassembled WGS sequence"/>
</dbReference>
<dbReference type="InterPro" id="IPR036291">
    <property type="entry name" value="NAD(P)-bd_dom_sf"/>
</dbReference>
<reference evidence="4 5" key="1">
    <citation type="submission" date="2019-03" db="EMBL/GenBank/DDBJ databases">
        <title>Genomic Encyclopedia of Type Strains, Phase IV (KMG-IV): sequencing the most valuable type-strain genomes for metagenomic binning, comparative biology and taxonomic classification.</title>
        <authorList>
            <person name="Goeker M."/>
        </authorList>
    </citation>
    <scope>NUCLEOTIDE SEQUENCE [LARGE SCALE GENOMIC DNA]</scope>
    <source>
        <strain evidence="4 5">DSM 22958</strain>
    </source>
</reference>
<keyword evidence="1" id="KW-0560">Oxidoreductase</keyword>
<organism evidence="4 5">
    <name type="scientific">Camelimonas lactis</name>
    <dbReference type="NCBI Taxonomy" id="659006"/>
    <lineage>
        <taxon>Bacteria</taxon>
        <taxon>Pseudomonadati</taxon>
        <taxon>Pseudomonadota</taxon>
        <taxon>Alphaproteobacteria</taxon>
        <taxon>Hyphomicrobiales</taxon>
        <taxon>Chelatococcaceae</taxon>
        <taxon>Camelimonas</taxon>
    </lineage>
</organism>
<dbReference type="GO" id="GO:0051287">
    <property type="term" value="F:NAD binding"/>
    <property type="evidence" value="ECO:0007669"/>
    <property type="project" value="InterPro"/>
</dbReference>
<evidence type="ECO:0000313" key="5">
    <source>
        <dbReference type="Proteomes" id="UP000294881"/>
    </source>
</evidence>
<dbReference type="PANTHER" id="PTHR43333:SF1">
    <property type="entry name" value="D-ISOMER SPECIFIC 2-HYDROXYACID DEHYDROGENASE NAD-BINDING DOMAIN-CONTAINING PROTEIN"/>
    <property type="match status" value="1"/>
</dbReference>
<feature type="domain" description="D-isomer specific 2-hydroxyacid dehydrogenase NAD-binding" evidence="3">
    <location>
        <begin position="118"/>
        <end position="286"/>
    </location>
</feature>
<name>A0A4R2GS56_9HYPH</name>
<dbReference type="RefSeq" id="WP_132006640.1">
    <property type="nucleotide sequence ID" value="NZ_JBHUNN010000001.1"/>
</dbReference>
<gene>
    <name evidence="4" type="ORF">EV666_10746</name>
</gene>
<keyword evidence="2" id="KW-0520">NAD</keyword>
<keyword evidence="5" id="KW-1185">Reference proteome</keyword>
<proteinExistence type="predicted"/>
<comment type="caution">
    <text evidence="4">The sequence shown here is derived from an EMBL/GenBank/DDBJ whole genome shotgun (WGS) entry which is preliminary data.</text>
</comment>
<evidence type="ECO:0000256" key="2">
    <source>
        <dbReference type="ARBA" id="ARBA00023027"/>
    </source>
</evidence>
<sequence>MNGSDSSAPAGAGPIVVASQLGSAFAHILGAAGLDVRVHDQHTPPWMVDPDVNVVVTQPKCWVGAPAEQPAGWPGAVRFIQLGSAGIDGYPAWMFNGPVVATSRGVAAPPISEYVLTAMLTVAKEFDRLAVTGPEQWKARRLGGLYGARLGLVGYGAIGEAVATRARAFGMKVSALRRRGGVAMDGVEPAGSVAELAATCDHLVLALPLTPESRRIVNRAALMGAKPGLHLINISRGGLVDQEALLEALDHGPVGFATLDVTEPEPLPAGHIFYSHPKIRLTPHISWADSDTQVRLGEKAAANIRAFAAGRQPQDVVVAGAAY</sequence>
<dbReference type="EMBL" id="SLWL01000007">
    <property type="protein sequence ID" value="TCO13020.1"/>
    <property type="molecule type" value="Genomic_DNA"/>
</dbReference>
<accession>A0A4R2GS56</accession>
<dbReference type="AlphaFoldDB" id="A0A4R2GS56"/>
<dbReference type="PANTHER" id="PTHR43333">
    <property type="entry name" value="2-HACID_DH_C DOMAIN-CONTAINING PROTEIN"/>
    <property type="match status" value="1"/>
</dbReference>
<evidence type="ECO:0000259" key="3">
    <source>
        <dbReference type="Pfam" id="PF02826"/>
    </source>
</evidence>
<protein>
    <submittedName>
        <fullName evidence="4">Phosphoglycerate dehydrogenase-like enzyme</fullName>
    </submittedName>
</protein>
<dbReference type="Pfam" id="PF02826">
    <property type="entry name" value="2-Hacid_dh_C"/>
    <property type="match status" value="1"/>
</dbReference>
<dbReference type="Gene3D" id="3.40.50.720">
    <property type="entry name" value="NAD(P)-binding Rossmann-like Domain"/>
    <property type="match status" value="2"/>
</dbReference>
<evidence type="ECO:0000313" key="4">
    <source>
        <dbReference type="EMBL" id="TCO13020.1"/>
    </source>
</evidence>
<dbReference type="OrthoDB" id="9793626at2"/>
<dbReference type="GO" id="GO:0016491">
    <property type="term" value="F:oxidoreductase activity"/>
    <property type="evidence" value="ECO:0007669"/>
    <property type="project" value="UniProtKB-KW"/>
</dbReference>